<evidence type="ECO:0000259" key="12">
    <source>
        <dbReference type="SMART" id="SM00382"/>
    </source>
</evidence>
<dbReference type="NCBIfam" id="TIGR02397">
    <property type="entry name" value="dnaX_nterm"/>
    <property type="match status" value="1"/>
</dbReference>
<keyword evidence="9 11" id="KW-0239">DNA-directed DNA polymerase</keyword>
<dbReference type="Gene3D" id="3.40.50.300">
    <property type="entry name" value="P-loop containing nucleotide triphosphate hydrolases"/>
    <property type="match status" value="1"/>
</dbReference>
<keyword evidence="6 11" id="KW-0547">Nucleotide-binding</keyword>
<dbReference type="InterPro" id="IPR022754">
    <property type="entry name" value="DNA_pol_III_gamma-3"/>
</dbReference>
<name>A0A1F5FUF3_9BACT</name>
<dbReference type="PANTHER" id="PTHR11669">
    <property type="entry name" value="REPLICATION FACTOR C / DNA POLYMERASE III GAMMA-TAU SUBUNIT"/>
    <property type="match status" value="1"/>
</dbReference>
<dbReference type="InterPro" id="IPR050238">
    <property type="entry name" value="DNA_Rep/Repair_Clamp_Loader"/>
</dbReference>
<evidence type="ECO:0000256" key="6">
    <source>
        <dbReference type="ARBA" id="ARBA00022741"/>
    </source>
</evidence>
<dbReference type="Pfam" id="PF12169">
    <property type="entry name" value="DNA_pol3_gamma3"/>
    <property type="match status" value="1"/>
</dbReference>
<keyword evidence="4 11" id="KW-0235">DNA replication</keyword>
<protein>
    <recommendedName>
        <fullName evidence="11">DNA polymerase III subunit gamma/tau</fullName>
        <ecNumber evidence="11">2.7.7.7</ecNumber>
    </recommendedName>
</protein>
<dbReference type="GO" id="GO:0003677">
    <property type="term" value="F:DNA binding"/>
    <property type="evidence" value="ECO:0007669"/>
    <property type="project" value="InterPro"/>
</dbReference>
<dbReference type="EC" id="2.7.7.7" evidence="11"/>
<feature type="domain" description="AAA+ ATPase" evidence="12">
    <location>
        <begin position="35"/>
        <end position="206"/>
    </location>
</feature>
<dbReference type="GO" id="GO:0005524">
    <property type="term" value="F:ATP binding"/>
    <property type="evidence" value="ECO:0007669"/>
    <property type="project" value="UniProtKB-KW"/>
</dbReference>
<keyword evidence="7" id="KW-0862">Zinc</keyword>
<comment type="subunit">
    <text evidence="11">DNA polymerase III contains a core (composed of alpha, epsilon and theta chains) that associates with a tau subunit. This core dimerizes to form the POLIII' complex. PolIII' associates with the gamma complex (composed of gamma, delta, delta', psi and chi chains) and with the beta chain to form the complete DNA polymerase III complex.</text>
</comment>
<dbReference type="FunFam" id="3.40.50.300:FF:000014">
    <property type="entry name" value="DNA polymerase III subunit gamma/tau"/>
    <property type="match status" value="1"/>
</dbReference>
<dbReference type="InterPro" id="IPR045085">
    <property type="entry name" value="HLD_clamp_pol_III_gamma_tau"/>
</dbReference>
<proteinExistence type="inferred from homology"/>
<comment type="catalytic activity">
    <reaction evidence="10 11">
        <text>DNA(n) + a 2'-deoxyribonucleoside 5'-triphosphate = DNA(n+1) + diphosphate</text>
        <dbReference type="Rhea" id="RHEA:22508"/>
        <dbReference type="Rhea" id="RHEA-COMP:17339"/>
        <dbReference type="Rhea" id="RHEA-COMP:17340"/>
        <dbReference type="ChEBI" id="CHEBI:33019"/>
        <dbReference type="ChEBI" id="CHEBI:61560"/>
        <dbReference type="ChEBI" id="CHEBI:173112"/>
        <dbReference type="EC" id="2.7.7.7"/>
    </reaction>
</comment>
<dbReference type="SUPFAM" id="SSF48019">
    <property type="entry name" value="post-AAA+ oligomerization domain-like"/>
    <property type="match status" value="1"/>
</dbReference>
<dbReference type="Pfam" id="PF22608">
    <property type="entry name" value="DNAX_ATPase_lid"/>
    <property type="match status" value="1"/>
</dbReference>
<dbReference type="SMART" id="SM00382">
    <property type="entry name" value="AAA"/>
    <property type="match status" value="1"/>
</dbReference>
<dbReference type="InterPro" id="IPR003593">
    <property type="entry name" value="AAA+_ATPase"/>
</dbReference>
<accession>A0A1F5FUF3</accession>
<evidence type="ECO:0000256" key="5">
    <source>
        <dbReference type="ARBA" id="ARBA00022723"/>
    </source>
</evidence>
<gene>
    <name evidence="11" type="primary">dnaX</name>
    <name evidence="13" type="ORF">A2165_00735</name>
</gene>
<dbReference type="InterPro" id="IPR038454">
    <property type="entry name" value="DnaA_N_sf"/>
</dbReference>
<dbReference type="EMBL" id="MFAU01000055">
    <property type="protein sequence ID" value="OGD83243.1"/>
    <property type="molecule type" value="Genomic_DNA"/>
</dbReference>
<evidence type="ECO:0000256" key="10">
    <source>
        <dbReference type="ARBA" id="ARBA00049244"/>
    </source>
</evidence>
<evidence type="ECO:0000256" key="2">
    <source>
        <dbReference type="ARBA" id="ARBA00022679"/>
    </source>
</evidence>
<organism evidence="13 14">
    <name type="scientific">Candidatus Curtissbacteria bacterium RBG_13_40_7</name>
    <dbReference type="NCBI Taxonomy" id="1797706"/>
    <lineage>
        <taxon>Bacteria</taxon>
        <taxon>Candidatus Curtissiibacteriota</taxon>
    </lineage>
</organism>
<dbReference type="GO" id="GO:0009360">
    <property type="term" value="C:DNA polymerase III complex"/>
    <property type="evidence" value="ECO:0007669"/>
    <property type="project" value="InterPro"/>
</dbReference>
<dbReference type="InterPro" id="IPR012763">
    <property type="entry name" value="DNA_pol_III_sug/sutau_N"/>
</dbReference>
<evidence type="ECO:0000256" key="9">
    <source>
        <dbReference type="ARBA" id="ARBA00022932"/>
    </source>
</evidence>
<reference evidence="13 14" key="1">
    <citation type="journal article" date="2016" name="Nat. Commun.">
        <title>Thousands of microbial genomes shed light on interconnected biogeochemical processes in an aquifer system.</title>
        <authorList>
            <person name="Anantharaman K."/>
            <person name="Brown C.T."/>
            <person name="Hug L.A."/>
            <person name="Sharon I."/>
            <person name="Castelle C.J."/>
            <person name="Probst A.J."/>
            <person name="Thomas B.C."/>
            <person name="Singh A."/>
            <person name="Wilkins M.J."/>
            <person name="Karaoz U."/>
            <person name="Brodie E.L."/>
            <person name="Williams K.H."/>
            <person name="Hubbard S.S."/>
            <person name="Banfield J.F."/>
        </authorList>
    </citation>
    <scope>NUCLEOTIDE SEQUENCE [LARGE SCALE GENOMIC DNA]</scope>
</reference>
<dbReference type="Gene3D" id="1.10.8.60">
    <property type="match status" value="1"/>
</dbReference>
<evidence type="ECO:0000256" key="7">
    <source>
        <dbReference type="ARBA" id="ARBA00022833"/>
    </source>
</evidence>
<keyword evidence="3 11" id="KW-0548">Nucleotidyltransferase</keyword>
<dbReference type="GO" id="GO:0003887">
    <property type="term" value="F:DNA-directed DNA polymerase activity"/>
    <property type="evidence" value="ECO:0007669"/>
    <property type="project" value="UniProtKB-KW"/>
</dbReference>
<dbReference type="InterPro" id="IPR027417">
    <property type="entry name" value="P-loop_NTPase"/>
</dbReference>
<dbReference type="PANTHER" id="PTHR11669:SF0">
    <property type="entry name" value="PROTEIN STICHEL-LIKE 2"/>
    <property type="match status" value="1"/>
</dbReference>
<comment type="function">
    <text evidence="11">DNA polymerase III is a complex, multichain enzyme responsible for most of the replicative synthesis in bacteria. This DNA polymerase also exhibits 3' to 5' exonuclease activity.</text>
</comment>
<evidence type="ECO:0000256" key="11">
    <source>
        <dbReference type="RuleBase" id="RU364063"/>
    </source>
</evidence>
<evidence type="ECO:0000313" key="14">
    <source>
        <dbReference type="Proteomes" id="UP000179252"/>
    </source>
</evidence>
<sequence>MTVFYRKYRPQKFSELIGQDHIVETLLNQLESGKISHGYLFSGPKGTGKTSCARILAKAVNCQKVHSSQFTVHSKTKSVNREPKTKNLTFGEPCNKCTSCLAITDGSHLDLIEIDAASNRNIDDVRDLREKIKLSPVQGKFKVYIVDEVHMLTKEAFNALLKTLEEPPPHAIFILCTTEIAKLPQTIISRVQRFNFSRATDDQLSHAIGKIAVNEGIKLEPEATRAIIKASDGSFRDAISLLDQLSASKKIIRASDVDNLALSANWNLLFGFINNLGDNNLKQAVDTIEEIWKEGADVSIFTKEAILFLEKILFIKIGLDNKTWEPDHDQFEKIKSLEQKFSFGQIQDIIRLLLIAESETKLYPLPHISVILAVCKFCLPKNQEVENENLILKSGADSPEVRDQEVKKSKKGQKSLAGIQKNWNKFLDKVRPVNTNVMAILRATRPMEFDGANLTLEVFYRFHKEKMEEPKILTMLEKILEETMGMSLRLKFVLSKRQTLPPKVIRASDVVDTQEEDLERAAAEIFSK</sequence>
<evidence type="ECO:0000256" key="1">
    <source>
        <dbReference type="ARBA" id="ARBA00006360"/>
    </source>
</evidence>
<comment type="similarity">
    <text evidence="1 11">Belongs to the DnaX/STICHEL family.</text>
</comment>
<evidence type="ECO:0000256" key="8">
    <source>
        <dbReference type="ARBA" id="ARBA00022840"/>
    </source>
</evidence>
<keyword evidence="2 11" id="KW-0808">Transferase</keyword>
<comment type="caution">
    <text evidence="13">The sequence shown here is derived from an EMBL/GenBank/DDBJ whole genome shotgun (WGS) entry which is preliminary data.</text>
</comment>
<dbReference type="Pfam" id="PF20964">
    <property type="entry name" value="DnaX_C"/>
    <property type="match status" value="1"/>
</dbReference>
<evidence type="ECO:0000313" key="13">
    <source>
        <dbReference type="EMBL" id="OGD83243.1"/>
    </source>
</evidence>
<dbReference type="Gene3D" id="1.20.272.10">
    <property type="match status" value="1"/>
</dbReference>
<dbReference type="GO" id="GO:0006261">
    <property type="term" value="P:DNA-templated DNA replication"/>
    <property type="evidence" value="ECO:0007669"/>
    <property type="project" value="TreeGrafter"/>
</dbReference>
<dbReference type="GO" id="GO:0046872">
    <property type="term" value="F:metal ion binding"/>
    <property type="evidence" value="ECO:0007669"/>
    <property type="project" value="UniProtKB-KW"/>
</dbReference>
<dbReference type="SUPFAM" id="SSF52540">
    <property type="entry name" value="P-loop containing nucleoside triphosphate hydrolases"/>
    <property type="match status" value="1"/>
</dbReference>
<dbReference type="Pfam" id="PF13177">
    <property type="entry name" value="DNA_pol3_delta2"/>
    <property type="match status" value="1"/>
</dbReference>
<keyword evidence="5" id="KW-0479">Metal-binding</keyword>
<dbReference type="InterPro" id="IPR008921">
    <property type="entry name" value="DNA_pol3_clamp-load_cplx_C"/>
</dbReference>
<evidence type="ECO:0000256" key="3">
    <source>
        <dbReference type="ARBA" id="ARBA00022695"/>
    </source>
</evidence>
<dbReference type="InterPro" id="IPR048448">
    <property type="entry name" value="DnaX-like_C"/>
</dbReference>
<dbReference type="AlphaFoldDB" id="A0A1F5FUF3"/>
<keyword evidence="8 11" id="KW-0067">ATP-binding</keyword>
<dbReference type="CDD" id="cd00009">
    <property type="entry name" value="AAA"/>
    <property type="match status" value="1"/>
</dbReference>
<dbReference type="Gene3D" id="3.30.300.180">
    <property type="match status" value="1"/>
</dbReference>
<evidence type="ECO:0000256" key="4">
    <source>
        <dbReference type="ARBA" id="ARBA00022705"/>
    </source>
</evidence>
<dbReference type="Proteomes" id="UP000179252">
    <property type="component" value="Unassembled WGS sequence"/>
</dbReference>